<protein>
    <submittedName>
        <fullName evidence="1">DUF2188 domain-containing protein</fullName>
    </submittedName>
</protein>
<sequence>MAIPKYTLDYDKKEDDWKLSKQGTGQVVERFETKQVATKGGVLEKAVGPGGGSVRIKTKEHVIQEERTYPGKADPKRSKG</sequence>
<dbReference type="AlphaFoldDB" id="A0A562ZSN2"/>
<keyword evidence="2" id="KW-1185">Reference proteome</keyword>
<dbReference type="RefSeq" id="WP_145893146.1">
    <property type="nucleotide sequence ID" value="NZ_VOBQ01000008.1"/>
</dbReference>
<comment type="caution">
    <text evidence="1">The sequence shown here is derived from an EMBL/GenBank/DDBJ whole genome shotgun (WGS) entry which is preliminary data.</text>
</comment>
<evidence type="ECO:0000313" key="2">
    <source>
        <dbReference type="Proteomes" id="UP000318199"/>
    </source>
</evidence>
<organism evidence="1 2">
    <name type="scientific">Caenimonas sedimenti</name>
    <dbReference type="NCBI Taxonomy" id="2596921"/>
    <lineage>
        <taxon>Bacteria</taxon>
        <taxon>Pseudomonadati</taxon>
        <taxon>Pseudomonadota</taxon>
        <taxon>Betaproteobacteria</taxon>
        <taxon>Burkholderiales</taxon>
        <taxon>Comamonadaceae</taxon>
        <taxon>Caenimonas</taxon>
    </lineage>
</organism>
<name>A0A562ZSN2_9BURK</name>
<dbReference type="OrthoDB" id="8858565at2"/>
<reference evidence="1 2" key="1">
    <citation type="submission" date="2019-07" db="EMBL/GenBank/DDBJ databases">
        <title>Caenimonas sedimenti sp. nov., isolated from activated sludge.</title>
        <authorList>
            <person name="Xu J."/>
        </authorList>
    </citation>
    <scope>NUCLEOTIDE SEQUENCE [LARGE SCALE GENOMIC DNA]</scope>
    <source>
        <strain evidence="1 2">HX-9-20</strain>
    </source>
</reference>
<gene>
    <name evidence="1" type="ORF">FN976_11515</name>
</gene>
<dbReference type="InterPro" id="IPR018691">
    <property type="entry name" value="DUF2188"/>
</dbReference>
<proteinExistence type="predicted"/>
<accession>A0A562ZSN2</accession>
<dbReference type="EMBL" id="VOBQ01000008">
    <property type="protein sequence ID" value="TWO71533.1"/>
    <property type="molecule type" value="Genomic_DNA"/>
</dbReference>
<dbReference type="Pfam" id="PF09954">
    <property type="entry name" value="DUF2188"/>
    <property type="match status" value="1"/>
</dbReference>
<evidence type="ECO:0000313" key="1">
    <source>
        <dbReference type="EMBL" id="TWO71533.1"/>
    </source>
</evidence>
<dbReference type="Proteomes" id="UP000318199">
    <property type="component" value="Unassembled WGS sequence"/>
</dbReference>